<dbReference type="PANTHER" id="PTHR10106">
    <property type="entry name" value="CYTOCHROME B561-RELATED"/>
    <property type="match status" value="1"/>
</dbReference>
<evidence type="ECO:0000313" key="14">
    <source>
        <dbReference type="Proteomes" id="UP001497512"/>
    </source>
</evidence>
<evidence type="ECO:0000256" key="7">
    <source>
        <dbReference type="ARBA" id="ARBA00022982"/>
    </source>
</evidence>
<evidence type="ECO:0000256" key="5">
    <source>
        <dbReference type="ARBA" id="ARBA00022692"/>
    </source>
</evidence>
<evidence type="ECO:0000256" key="4">
    <source>
        <dbReference type="ARBA" id="ARBA00022617"/>
    </source>
</evidence>
<evidence type="ECO:0000256" key="1">
    <source>
        <dbReference type="ARBA" id="ARBA00001970"/>
    </source>
</evidence>
<evidence type="ECO:0000256" key="9">
    <source>
        <dbReference type="ARBA" id="ARBA00023004"/>
    </source>
</evidence>
<comment type="cofactor">
    <cofactor evidence="1">
        <name>heme b</name>
        <dbReference type="ChEBI" id="CHEBI:60344"/>
    </cofactor>
</comment>
<evidence type="ECO:0000256" key="2">
    <source>
        <dbReference type="ARBA" id="ARBA00004141"/>
    </source>
</evidence>
<feature type="domain" description="Cytochrome b561" evidence="12">
    <location>
        <begin position="15"/>
        <end position="217"/>
    </location>
</feature>
<feature type="transmembrane region" description="Helical" evidence="11">
    <location>
        <begin position="115"/>
        <end position="139"/>
    </location>
</feature>
<dbReference type="EMBL" id="OZ019897">
    <property type="protein sequence ID" value="CAK9226890.1"/>
    <property type="molecule type" value="Genomic_DNA"/>
</dbReference>
<dbReference type="PROSITE" id="PS50939">
    <property type="entry name" value="CYTOCHROME_B561"/>
    <property type="match status" value="1"/>
</dbReference>
<evidence type="ECO:0000256" key="3">
    <source>
        <dbReference type="ARBA" id="ARBA00022448"/>
    </source>
</evidence>
<sequence>MAKYSGITSKQLLPIVHVLAILVLVILIVWNYYFRGGFGLSGNAVFNLHPVFMFAAFGYLSGQAILVYKTVDGDKTYQKAVHLTLNGVAVLVALVGVAAAYKFHLDNKFDNFYSLHSWFGITTIIFYLVQWILGFVSFWTQSIPSAQRAEVLPWHVFFGFTTFVLALVTIQLGLLEKLTFLQKGSPPLGLWSREALLVNSLGIIVFIYGAIVVLSALIPHPTAQEGYRSLE</sequence>
<evidence type="ECO:0000256" key="11">
    <source>
        <dbReference type="SAM" id="Phobius"/>
    </source>
</evidence>
<feature type="transmembrane region" description="Helical" evidence="11">
    <location>
        <begin position="46"/>
        <end position="68"/>
    </location>
</feature>
<dbReference type="Pfam" id="PF03188">
    <property type="entry name" value="Cytochrom_B561"/>
    <property type="match status" value="1"/>
</dbReference>
<protein>
    <recommendedName>
        <fullName evidence="12">Cytochrome b561 domain-containing protein</fullName>
    </recommendedName>
</protein>
<reference evidence="13" key="1">
    <citation type="submission" date="2024-02" db="EMBL/GenBank/DDBJ databases">
        <authorList>
            <consortium name="ELIXIR-Norway"/>
            <consortium name="Elixir Norway"/>
        </authorList>
    </citation>
    <scope>NUCLEOTIDE SEQUENCE</scope>
</reference>
<gene>
    <name evidence="13" type="ORF">CSSPTR1EN2_LOCUS18465</name>
</gene>
<feature type="transmembrane region" description="Helical" evidence="11">
    <location>
        <begin position="151"/>
        <end position="175"/>
    </location>
</feature>
<keyword evidence="9" id="KW-0408">Iron</keyword>
<dbReference type="Proteomes" id="UP001497512">
    <property type="component" value="Chromosome 5"/>
</dbReference>
<dbReference type="InterPro" id="IPR006593">
    <property type="entry name" value="Cyt_b561/ferric_Rdtase_TM"/>
</dbReference>
<evidence type="ECO:0000259" key="12">
    <source>
        <dbReference type="PROSITE" id="PS50939"/>
    </source>
</evidence>
<dbReference type="SMART" id="SM00665">
    <property type="entry name" value="B561"/>
    <property type="match status" value="1"/>
</dbReference>
<keyword evidence="8 11" id="KW-1133">Transmembrane helix</keyword>
<feature type="transmembrane region" description="Helical" evidence="11">
    <location>
        <begin position="80"/>
        <end position="103"/>
    </location>
</feature>
<feature type="transmembrane region" description="Helical" evidence="11">
    <location>
        <begin position="195"/>
        <end position="218"/>
    </location>
</feature>
<keyword evidence="14" id="KW-1185">Reference proteome</keyword>
<organism evidence="13 14">
    <name type="scientific">Sphagnum troendelagicum</name>
    <dbReference type="NCBI Taxonomy" id="128251"/>
    <lineage>
        <taxon>Eukaryota</taxon>
        <taxon>Viridiplantae</taxon>
        <taxon>Streptophyta</taxon>
        <taxon>Embryophyta</taxon>
        <taxon>Bryophyta</taxon>
        <taxon>Sphagnophytina</taxon>
        <taxon>Sphagnopsida</taxon>
        <taxon>Sphagnales</taxon>
        <taxon>Sphagnaceae</taxon>
        <taxon>Sphagnum</taxon>
    </lineage>
</organism>
<keyword evidence="3" id="KW-0813">Transport</keyword>
<name>A0ABP0UQK5_9BRYO</name>
<keyword evidence="10 11" id="KW-0472">Membrane</keyword>
<dbReference type="PANTHER" id="PTHR10106:SF0">
    <property type="entry name" value="LD36721P"/>
    <property type="match status" value="1"/>
</dbReference>
<evidence type="ECO:0000256" key="10">
    <source>
        <dbReference type="ARBA" id="ARBA00023136"/>
    </source>
</evidence>
<proteinExistence type="predicted"/>
<evidence type="ECO:0000313" key="13">
    <source>
        <dbReference type="EMBL" id="CAK9226890.1"/>
    </source>
</evidence>
<evidence type="ECO:0000256" key="8">
    <source>
        <dbReference type="ARBA" id="ARBA00022989"/>
    </source>
</evidence>
<keyword evidence="6" id="KW-0479">Metal-binding</keyword>
<keyword evidence="4" id="KW-0349">Heme</keyword>
<accession>A0ABP0UQK5</accession>
<keyword evidence="5 11" id="KW-0812">Transmembrane</keyword>
<feature type="transmembrane region" description="Helical" evidence="11">
    <location>
        <begin position="12"/>
        <end position="34"/>
    </location>
</feature>
<dbReference type="InterPro" id="IPR043205">
    <property type="entry name" value="CYB561/CYBRD1-like"/>
</dbReference>
<keyword evidence="7" id="KW-0249">Electron transport</keyword>
<evidence type="ECO:0000256" key="6">
    <source>
        <dbReference type="ARBA" id="ARBA00022723"/>
    </source>
</evidence>
<dbReference type="Gene3D" id="1.20.120.1770">
    <property type="match status" value="1"/>
</dbReference>
<comment type="subcellular location">
    <subcellularLocation>
        <location evidence="2">Membrane</location>
        <topology evidence="2">Multi-pass membrane protein</topology>
    </subcellularLocation>
</comment>